<evidence type="ECO:0000256" key="7">
    <source>
        <dbReference type="ARBA" id="ARBA00022833"/>
    </source>
</evidence>
<dbReference type="EC" id="2.3.1.222" evidence="3 11"/>
<comment type="pathway">
    <text evidence="11">Polyol metabolism; 1,2-propanediol degradation.</text>
</comment>
<keyword evidence="10" id="KW-1283">Bacterial microcompartment</keyword>
<dbReference type="Proteomes" id="UP000315724">
    <property type="component" value="Chromosome"/>
</dbReference>
<evidence type="ECO:0000256" key="9">
    <source>
        <dbReference type="ARBA" id="ARBA00024322"/>
    </source>
</evidence>
<evidence type="ECO:0000256" key="11">
    <source>
        <dbReference type="PIRNR" id="PIRNR010130"/>
    </source>
</evidence>
<name>A0A517QH90_9PLAN</name>
<comment type="cofactor">
    <cofactor evidence="1">
        <name>Zn(2+)</name>
        <dbReference type="ChEBI" id="CHEBI:29105"/>
    </cofactor>
</comment>
<evidence type="ECO:0000256" key="10">
    <source>
        <dbReference type="ARBA" id="ARBA00024446"/>
    </source>
</evidence>
<dbReference type="GO" id="GO:0046872">
    <property type="term" value="F:metal ion binding"/>
    <property type="evidence" value="ECO:0007669"/>
    <property type="project" value="UniProtKB-KW"/>
</dbReference>
<reference evidence="12 13" key="1">
    <citation type="submission" date="2019-02" db="EMBL/GenBank/DDBJ databases">
        <title>Deep-cultivation of Planctomycetes and their phenomic and genomic characterization uncovers novel biology.</title>
        <authorList>
            <person name="Wiegand S."/>
            <person name="Jogler M."/>
            <person name="Boedeker C."/>
            <person name="Pinto D."/>
            <person name="Vollmers J."/>
            <person name="Rivas-Marin E."/>
            <person name="Kohn T."/>
            <person name="Peeters S.H."/>
            <person name="Heuer A."/>
            <person name="Rast P."/>
            <person name="Oberbeckmann S."/>
            <person name="Bunk B."/>
            <person name="Jeske O."/>
            <person name="Meyerdierks A."/>
            <person name="Storesund J.E."/>
            <person name="Kallscheuer N."/>
            <person name="Luecker S."/>
            <person name="Lage O.M."/>
            <person name="Pohl T."/>
            <person name="Merkel B.J."/>
            <person name="Hornburger P."/>
            <person name="Mueller R.-W."/>
            <person name="Bruemmer F."/>
            <person name="Labrenz M."/>
            <person name="Spormann A.M."/>
            <person name="Op den Camp H."/>
            <person name="Overmann J."/>
            <person name="Amann R."/>
            <person name="Jetten M.S.M."/>
            <person name="Mascher T."/>
            <person name="Medema M.H."/>
            <person name="Devos D.P."/>
            <person name="Kaster A.-K."/>
            <person name="Ovreas L."/>
            <person name="Rohde M."/>
            <person name="Galperin M.Y."/>
            <person name="Jogler C."/>
        </authorList>
    </citation>
    <scope>NUCLEOTIDE SEQUENCE [LARGE SCALE GENOMIC DNA]</scope>
    <source>
        <strain evidence="12 13">Mal48</strain>
    </source>
</reference>
<evidence type="ECO:0000256" key="4">
    <source>
        <dbReference type="ARBA" id="ARBA00020837"/>
    </source>
</evidence>
<dbReference type="PIRSF" id="PIRSF010130">
    <property type="entry name" value="PduL"/>
    <property type="match status" value="1"/>
</dbReference>
<dbReference type="OrthoDB" id="9784365at2"/>
<keyword evidence="13" id="KW-1185">Reference proteome</keyword>
<dbReference type="UniPathway" id="UPA00621"/>
<protein>
    <recommendedName>
        <fullName evidence="4 11">Phosphate propanoyltransferase</fullName>
        <ecNumber evidence="3 11">2.3.1.222</ecNumber>
    </recommendedName>
</protein>
<keyword evidence="8 11" id="KW-0012">Acyltransferase</keyword>
<proteinExistence type="inferred from homology"/>
<organism evidence="12 13">
    <name type="scientific">Thalassoglobus polymorphus</name>
    <dbReference type="NCBI Taxonomy" id="2527994"/>
    <lineage>
        <taxon>Bacteria</taxon>
        <taxon>Pseudomonadati</taxon>
        <taxon>Planctomycetota</taxon>
        <taxon>Planctomycetia</taxon>
        <taxon>Planctomycetales</taxon>
        <taxon>Planctomycetaceae</taxon>
        <taxon>Thalassoglobus</taxon>
    </lineage>
</organism>
<dbReference type="EMBL" id="CP036267">
    <property type="protein sequence ID" value="QDT31002.1"/>
    <property type="molecule type" value="Genomic_DNA"/>
</dbReference>
<gene>
    <name evidence="12" type="primary">pduL</name>
    <name evidence="12" type="ORF">Mal48_02320</name>
</gene>
<dbReference type="Pfam" id="PF06130">
    <property type="entry name" value="PTAC"/>
    <property type="match status" value="1"/>
</dbReference>
<comment type="similarity">
    <text evidence="2 11">Belongs to the PduL family.</text>
</comment>
<keyword evidence="6" id="KW-0479">Metal-binding</keyword>
<dbReference type="PANTHER" id="PTHR39453:SF1">
    <property type="entry name" value="PHOSPHATE PROPANOYLTRANSFERASE"/>
    <property type="match status" value="1"/>
</dbReference>
<dbReference type="KEGG" id="tpol:Mal48_02320"/>
<evidence type="ECO:0000256" key="3">
    <source>
        <dbReference type="ARBA" id="ARBA00012206"/>
    </source>
</evidence>
<keyword evidence="5 11" id="KW-0808">Transferase</keyword>
<keyword evidence="7" id="KW-0862">Zinc</keyword>
<dbReference type="AlphaFoldDB" id="A0A517QH90"/>
<sequence>MSAVGNTLSRSDVERVVRSVLNRQFQGVAPQQQAPVTGKPNPLKVNISARHCHLTEEHVEILFGKGRTLTPMKWLYQEGYYAAEETVAIVGPRRRMLPEVRVLGPCRGASQVELAFTDAISLGLDLPVRISGDTAGTPGCLIVGPAGSIELNEGVIRAMRHVHMSPADMAAYGVQDKDLMHLRVESPSCTTVLENVSVRGGDNKIKLEVHLDTDEGNAINLTKATNVELIKPNSSACACHS</sequence>
<dbReference type="PANTHER" id="PTHR39453">
    <property type="entry name" value="PHOSPHATE PROPANOYLTRANSFERASE"/>
    <property type="match status" value="1"/>
</dbReference>
<dbReference type="RefSeq" id="WP_145195268.1">
    <property type="nucleotide sequence ID" value="NZ_CP036267.1"/>
</dbReference>
<evidence type="ECO:0000256" key="8">
    <source>
        <dbReference type="ARBA" id="ARBA00023315"/>
    </source>
</evidence>
<dbReference type="GO" id="GO:0051144">
    <property type="term" value="P:1,2-propanediol catabolic process"/>
    <property type="evidence" value="ECO:0007669"/>
    <property type="project" value="UniProtKB-UniPathway"/>
</dbReference>
<evidence type="ECO:0000256" key="6">
    <source>
        <dbReference type="ARBA" id="ARBA00022723"/>
    </source>
</evidence>
<evidence type="ECO:0000256" key="1">
    <source>
        <dbReference type="ARBA" id="ARBA00001947"/>
    </source>
</evidence>
<dbReference type="GO" id="GO:0016747">
    <property type="term" value="F:acyltransferase activity, transferring groups other than amino-acyl groups"/>
    <property type="evidence" value="ECO:0007669"/>
    <property type="project" value="InterPro"/>
</dbReference>
<dbReference type="GO" id="GO:0031469">
    <property type="term" value="C:bacterial microcompartment"/>
    <property type="evidence" value="ECO:0007669"/>
    <property type="project" value="UniProtKB-SubCell"/>
</dbReference>
<dbReference type="NCBIfam" id="NF011652">
    <property type="entry name" value="PRK15070.1"/>
    <property type="match status" value="1"/>
</dbReference>
<comment type="function">
    <text evidence="11">Involved in 1,2-propanediol (1,2-PD) degradation by catalyzing the conversion of propanoyl-CoA to propanoyl-phosphate.</text>
</comment>
<dbReference type="InterPro" id="IPR008300">
    <property type="entry name" value="PTAC"/>
</dbReference>
<accession>A0A517QH90</accession>
<evidence type="ECO:0000313" key="12">
    <source>
        <dbReference type="EMBL" id="QDT31002.1"/>
    </source>
</evidence>
<comment type="subcellular location">
    <subcellularLocation>
        <location evidence="9">Bacterial microcompartment</location>
    </subcellularLocation>
</comment>
<evidence type="ECO:0000256" key="5">
    <source>
        <dbReference type="ARBA" id="ARBA00022679"/>
    </source>
</evidence>
<evidence type="ECO:0000256" key="2">
    <source>
        <dbReference type="ARBA" id="ARBA00007342"/>
    </source>
</evidence>
<evidence type="ECO:0000313" key="13">
    <source>
        <dbReference type="Proteomes" id="UP000315724"/>
    </source>
</evidence>
<comment type="catalytic activity">
    <reaction evidence="11">
        <text>propanoyl-CoA + phosphate = propanoyl phosphate + CoA</text>
        <dbReference type="Rhea" id="RHEA:28046"/>
        <dbReference type="ChEBI" id="CHEBI:43474"/>
        <dbReference type="ChEBI" id="CHEBI:57287"/>
        <dbReference type="ChEBI" id="CHEBI:57392"/>
        <dbReference type="ChEBI" id="CHEBI:58933"/>
        <dbReference type="EC" id="2.3.1.222"/>
    </reaction>
</comment>